<dbReference type="FunCoup" id="A0A1W0W7X6">
    <property type="interactions" value="228"/>
</dbReference>
<reference evidence="4" key="2">
    <citation type="journal article" date="2018" name="Plant J.">
        <title>The Sorghum bicolor reference genome: improved assembly, gene annotations, a transcriptome atlas, and signatures of genome organization.</title>
        <authorList>
            <person name="McCormick R.F."/>
            <person name="Truong S.K."/>
            <person name="Sreedasyam A."/>
            <person name="Jenkins J."/>
            <person name="Shu S."/>
            <person name="Sims D."/>
            <person name="Kennedy M."/>
            <person name="Amirebrahimi M."/>
            <person name="Weers B.D."/>
            <person name="McKinley B."/>
            <person name="Mattison A."/>
            <person name="Morishige D.T."/>
            <person name="Grimwood J."/>
            <person name="Schmutz J."/>
            <person name="Mullet J.E."/>
        </authorList>
    </citation>
    <scope>NUCLEOTIDE SEQUENCE [LARGE SCALE GENOMIC DNA]</scope>
    <source>
        <strain evidence="4">cv. BTx623</strain>
    </source>
</reference>
<dbReference type="Pfam" id="PF24523">
    <property type="entry name" value="DUF7595"/>
    <property type="match status" value="1"/>
</dbReference>
<keyword evidence="4" id="KW-1185">Reference proteome</keyword>
<dbReference type="EMBL" id="CM000761">
    <property type="protein sequence ID" value="OQU90425.1"/>
    <property type="molecule type" value="Genomic_DNA"/>
</dbReference>
<dbReference type="InterPro" id="IPR056016">
    <property type="entry name" value="DUF7595"/>
</dbReference>
<protein>
    <recommendedName>
        <fullName evidence="2">DUF7595 domain-containing protein</fullName>
    </recommendedName>
</protein>
<evidence type="ECO:0000256" key="1">
    <source>
        <dbReference type="SAM" id="MobiDB-lite"/>
    </source>
</evidence>
<proteinExistence type="predicted"/>
<dbReference type="PANTHER" id="PTHR35828">
    <property type="entry name" value="OS08G0203800 PROTEIN-RELATED"/>
    <property type="match status" value="1"/>
</dbReference>
<accession>A0A1W0W7X6</accession>
<feature type="domain" description="DUF7595" evidence="2">
    <location>
        <begin position="105"/>
        <end position="312"/>
    </location>
</feature>
<dbReference type="AlphaFoldDB" id="A0A1W0W7X6"/>
<sequence>MDSRRGLFLVHATTTTTQTNPYQYQRQLFVWNPATRRRLVLPPEPAFPVDDPGAGRSTDVQYVLVVGEGAGADAFIGRPFQVLKAKLVLSEKYRSHRRLLVQTFSSEHGAWSPRTEIPTPNLHGSNESSPSPLQRRPLVVGDVVHWLCLTDSGSYLLMLNVRAAARVSVTALPASFPRDSKNNQSPYPYPYDGRHYQYLLATATAGGNPVVLVADADRISGWELSKHTKMWKPQPQVVVEKEAIQRFMRGKWCVPRLELFGEKSGALLLRIPGCCLLWLDLHTKKIIRCISLDRLLHAQVYCPYEMDLSSWVPTFNSAVLSFD</sequence>
<evidence type="ECO:0000259" key="2">
    <source>
        <dbReference type="Pfam" id="PF24523"/>
    </source>
</evidence>
<feature type="compositionally biased region" description="Polar residues" evidence="1">
    <location>
        <begin position="122"/>
        <end position="132"/>
    </location>
</feature>
<organism evidence="3 4">
    <name type="scientific">Sorghum bicolor</name>
    <name type="common">Sorghum</name>
    <name type="synonym">Sorghum vulgare</name>
    <dbReference type="NCBI Taxonomy" id="4558"/>
    <lineage>
        <taxon>Eukaryota</taxon>
        <taxon>Viridiplantae</taxon>
        <taxon>Streptophyta</taxon>
        <taxon>Embryophyta</taxon>
        <taxon>Tracheophyta</taxon>
        <taxon>Spermatophyta</taxon>
        <taxon>Magnoliopsida</taxon>
        <taxon>Liliopsida</taxon>
        <taxon>Poales</taxon>
        <taxon>Poaceae</taxon>
        <taxon>PACMAD clade</taxon>
        <taxon>Panicoideae</taxon>
        <taxon>Andropogonodae</taxon>
        <taxon>Andropogoneae</taxon>
        <taxon>Sorghinae</taxon>
        <taxon>Sorghum</taxon>
    </lineage>
</organism>
<gene>
    <name evidence="3" type="ORF">SORBI_3002G406801</name>
</gene>
<dbReference type="eggNOG" id="ENOG502R3XR">
    <property type="taxonomic scope" value="Eukaryota"/>
</dbReference>
<dbReference type="Gramene" id="OQU90425">
    <property type="protein sequence ID" value="OQU90425"/>
    <property type="gene ID" value="SORBI_3002G406801"/>
</dbReference>
<dbReference type="InParanoid" id="A0A1W0W7X6"/>
<name>A0A1W0W7X6_SORBI</name>
<evidence type="ECO:0000313" key="3">
    <source>
        <dbReference type="EMBL" id="OQU90425.1"/>
    </source>
</evidence>
<dbReference type="Proteomes" id="UP000000768">
    <property type="component" value="Chromosome 2"/>
</dbReference>
<feature type="region of interest" description="Disordered" evidence="1">
    <location>
        <begin position="110"/>
        <end position="134"/>
    </location>
</feature>
<dbReference type="PANTHER" id="PTHR35828:SF23">
    <property type="entry name" value="F-BOX DOMAIN-CONTAINING PROTEIN"/>
    <property type="match status" value="1"/>
</dbReference>
<reference evidence="3 4" key="1">
    <citation type="journal article" date="2009" name="Nature">
        <title>The Sorghum bicolor genome and the diversification of grasses.</title>
        <authorList>
            <person name="Paterson A.H."/>
            <person name="Bowers J.E."/>
            <person name="Bruggmann R."/>
            <person name="Dubchak I."/>
            <person name="Grimwood J."/>
            <person name="Gundlach H."/>
            <person name="Haberer G."/>
            <person name="Hellsten U."/>
            <person name="Mitros T."/>
            <person name="Poliakov A."/>
            <person name="Schmutz J."/>
            <person name="Spannagl M."/>
            <person name="Tang H."/>
            <person name="Wang X."/>
            <person name="Wicker T."/>
            <person name="Bharti A.K."/>
            <person name="Chapman J."/>
            <person name="Feltus F.A."/>
            <person name="Gowik U."/>
            <person name="Grigoriev I.V."/>
            <person name="Lyons E."/>
            <person name="Maher C.A."/>
            <person name="Martis M."/>
            <person name="Narechania A."/>
            <person name="Otillar R.P."/>
            <person name="Penning B.W."/>
            <person name="Salamov A.A."/>
            <person name="Wang Y."/>
            <person name="Zhang L."/>
            <person name="Carpita N.C."/>
            <person name="Freeling M."/>
            <person name="Gingle A.R."/>
            <person name="Hash C.T."/>
            <person name="Keller B."/>
            <person name="Klein P."/>
            <person name="Kresovich S."/>
            <person name="McCann M.C."/>
            <person name="Ming R."/>
            <person name="Peterson D.G."/>
            <person name="Mehboob-ur-Rahman"/>
            <person name="Ware D."/>
            <person name="Westhoff P."/>
            <person name="Mayer K.F."/>
            <person name="Messing J."/>
            <person name="Rokhsar D.S."/>
        </authorList>
    </citation>
    <scope>NUCLEOTIDE SEQUENCE [LARGE SCALE GENOMIC DNA]</scope>
    <source>
        <strain evidence="4">cv. BTx623</strain>
    </source>
</reference>
<evidence type="ECO:0000313" key="4">
    <source>
        <dbReference type="Proteomes" id="UP000000768"/>
    </source>
</evidence>
<dbReference type="OMA" id="RELCVWD"/>